<dbReference type="GeneID" id="25280150"/>
<keyword evidence="2" id="KW-1185">Reference proteome</keyword>
<dbReference type="VEuPathDB" id="FungiDB:A1O9_05224"/>
<protein>
    <submittedName>
        <fullName evidence="1">Uncharacterized protein</fullName>
    </submittedName>
</protein>
<comment type="caution">
    <text evidence="1">The sequence shown here is derived from an EMBL/GenBank/DDBJ whole genome shotgun (WGS) entry which is preliminary data.</text>
</comment>
<accession>A0A072PC40</accession>
<gene>
    <name evidence="1" type="ORF">A1O9_05224</name>
</gene>
<organism evidence="1 2">
    <name type="scientific">Exophiala aquamarina CBS 119918</name>
    <dbReference type="NCBI Taxonomy" id="1182545"/>
    <lineage>
        <taxon>Eukaryota</taxon>
        <taxon>Fungi</taxon>
        <taxon>Dikarya</taxon>
        <taxon>Ascomycota</taxon>
        <taxon>Pezizomycotina</taxon>
        <taxon>Eurotiomycetes</taxon>
        <taxon>Chaetothyriomycetidae</taxon>
        <taxon>Chaetothyriales</taxon>
        <taxon>Herpotrichiellaceae</taxon>
        <taxon>Exophiala</taxon>
    </lineage>
</organism>
<proteinExistence type="predicted"/>
<dbReference type="HOGENOM" id="CLU_2527459_0_0_1"/>
<dbReference type="RefSeq" id="XP_013259897.1">
    <property type="nucleotide sequence ID" value="XM_013404443.1"/>
</dbReference>
<evidence type="ECO:0000313" key="1">
    <source>
        <dbReference type="EMBL" id="KEF57307.1"/>
    </source>
</evidence>
<dbReference type="Proteomes" id="UP000027920">
    <property type="component" value="Unassembled WGS sequence"/>
</dbReference>
<evidence type="ECO:0000313" key="2">
    <source>
        <dbReference type="Proteomes" id="UP000027920"/>
    </source>
</evidence>
<dbReference type="OrthoDB" id="4487429at2759"/>
<dbReference type="EMBL" id="AMGV01000004">
    <property type="protein sequence ID" value="KEF57307.1"/>
    <property type="molecule type" value="Genomic_DNA"/>
</dbReference>
<reference evidence="1 2" key="1">
    <citation type="submission" date="2013-03" db="EMBL/GenBank/DDBJ databases">
        <title>The Genome Sequence of Exophiala aquamarina CBS 119918.</title>
        <authorList>
            <consortium name="The Broad Institute Genomics Platform"/>
            <person name="Cuomo C."/>
            <person name="de Hoog S."/>
            <person name="Gorbushina A."/>
            <person name="Walker B."/>
            <person name="Young S.K."/>
            <person name="Zeng Q."/>
            <person name="Gargeya S."/>
            <person name="Fitzgerald M."/>
            <person name="Haas B."/>
            <person name="Abouelleil A."/>
            <person name="Allen A.W."/>
            <person name="Alvarado L."/>
            <person name="Arachchi H.M."/>
            <person name="Berlin A.M."/>
            <person name="Chapman S.B."/>
            <person name="Gainer-Dewar J."/>
            <person name="Goldberg J."/>
            <person name="Griggs A."/>
            <person name="Gujja S."/>
            <person name="Hansen M."/>
            <person name="Howarth C."/>
            <person name="Imamovic A."/>
            <person name="Ireland A."/>
            <person name="Larimer J."/>
            <person name="McCowan C."/>
            <person name="Murphy C."/>
            <person name="Pearson M."/>
            <person name="Poon T.W."/>
            <person name="Priest M."/>
            <person name="Roberts A."/>
            <person name="Saif S."/>
            <person name="Shea T."/>
            <person name="Sisk P."/>
            <person name="Sykes S."/>
            <person name="Wortman J."/>
            <person name="Nusbaum C."/>
            <person name="Birren B."/>
        </authorList>
    </citation>
    <scope>NUCLEOTIDE SEQUENCE [LARGE SCALE GENOMIC DNA]</scope>
    <source>
        <strain evidence="1 2">CBS 119918</strain>
    </source>
</reference>
<sequence>MGWPKTGGVWVSTYEAEPEGDAPLLPGDIGRLKLCFTMEERCEMLKTHFEATFYPNADEISYLADLEKLAIAINATTKTKWNSD</sequence>
<name>A0A072PC40_9EURO</name>
<dbReference type="AlphaFoldDB" id="A0A072PC40"/>